<comment type="caution">
    <text evidence="9">Lacks conserved residue(s) required for the propagation of feature annotation.</text>
</comment>
<comment type="similarity">
    <text evidence="2 9">Belongs to the DXR family.</text>
</comment>
<keyword evidence="14" id="KW-1185">Reference proteome</keyword>
<dbReference type="HAMAP" id="MF_00183">
    <property type="entry name" value="DXP_reductoisom"/>
    <property type="match status" value="1"/>
</dbReference>
<name>A0A517M4W5_9BACT</name>
<evidence type="ECO:0000259" key="11">
    <source>
        <dbReference type="Pfam" id="PF08436"/>
    </source>
</evidence>
<evidence type="ECO:0000256" key="8">
    <source>
        <dbReference type="ARBA" id="ARBA00048543"/>
    </source>
</evidence>
<dbReference type="GO" id="GO:0030145">
    <property type="term" value="F:manganese ion binding"/>
    <property type="evidence" value="ECO:0007669"/>
    <property type="project" value="TreeGrafter"/>
</dbReference>
<dbReference type="SUPFAM" id="SSF51735">
    <property type="entry name" value="NAD(P)-binding Rossmann-fold domains"/>
    <property type="match status" value="1"/>
</dbReference>
<feature type="domain" description="1-deoxy-D-xylulose 5-phosphate reductoisomerase N-terminal" evidence="10">
    <location>
        <begin position="8"/>
        <end position="131"/>
    </location>
</feature>
<keyword evidence="7 9" id="KW-0414">Isoprene biosynthesis</keyword>
<dbReference type="InterPro" id="IPR003821">
    <property type="entry name" value="DXP_reductoisomerase"/>
</dbReference>
<feature type="binding site" evidence="9">
    <location>
        <position position="216"/>
    </location>
    <ligand>
        <name>1-deoxy-D-xylulose 5-phosphate</name>
        <dbReference type="ChEBI" id="CHEBI:57792"/>
    </ligand>
</feature>
<dbReference type="InterPro" id="IPR013644">
    <property type="entry name" value="DXP_reductoisomerase_C"/>
</dbReference>
<keyword evidence="3 9" id="KW-0479">Metal-binding</keyword>
<dbReference type="KEGG" id="ruv:EC9_41110"/>
<keyword evidence="5 9" id="KW-0560">Oxidoreductase</keyword>
<dbReference type="SUPFAM" id="SSF55347">
    <property type="entry name" value="Glyceraldehyde-3-phosphate dehydrogenase-like, C-terminal domain"/>
    <property type="match status" value="1"/>
</dbReference>
<keyword evidence="13" id="KW-0413">Isomerase</keyword>
<feature type="binding site" evidence="9">
    <location>
        <position position="203"/>
    </location>
    <ligand>
        <name>1-deoxy-D-xylulose 5-phosphate</name>
        <dbReference type="ChEBI" id="CHEBI:57792"/>
    </ligand>
</feature>
<proteinExistence type="inferred from homology"/>
<dbReference type="SUPFAM" id="SSF69055">
    <property type="entry name" value="1-deoxy-D-xylulose-5-phosphate reductoisomerase, C-terminal domain"/>
    <property type="match status" value="1"/>
</dbReference>
<dbReference type="AlphaFoldDB" id="A0A517M4W5"/>
<comment type="catalytic activity">
    <reaction evidence="8">
        <text>2-C-methyl-D-erythritol 4-phosphate + NADP(+) = 1-deoxy-D-xylulose 5-phosphate + NADPH + H(+)</text>
        <dbReference type="Rhea" id="RHEA:13717"/>
        <dbReference type="ChEBI" id="CHEBI:15378"/>
        <dbReference type="ChEBI" id="CHEBI:57783"/>
        <dbReference type="ChEBI" id="CHEBI:57792"/>
        <dbReference type="ChEBI" id="CHEBI:58262"/>
        <dbReference type="ChEBI" id="CHEBI:58349"/>
        <dbReference type="EC" id="1.1.1.267"/>
    </reaction>
    <physiologicalReaction direction="right-to-left" evidence="8">
        <dbReference type="Rhea" id="RHEA:13719"/>
    </physiologicalReaction>
</comment>
<dbReference type="Gene3D" id="3.40.50.720">
    <property type="entry name" value="NAD(P)-binding Rossmann-like Domain"/>
    <property type="match status" value="1"/>
</dbReference>
<dbReference type="Proteomes" id="UP000319557">
    <property type="component" value="Chromosome"/>
</dbReference>
<dbReference type="UniPathway" id="UPA00056">
    <property type="reaction ID" value="UER00092"/>
</dbReference>
<reference evidence="13 14" key="1">
    <citation type="submission" date="2019-02" db="EMBL/GenBank/DDBJ databases">
        <title>Deep-cultivation of Planctomycetes and their phenomic and genomic characterization uncovers novel biology.</title>
        <authorList>
            <person name="Wiegand S."/>
            <person name="Jogler M."/>
            <person name="Boedeker C."/>
            <person name="Pinto D."/>
            <person name="Vollmers J."/>
            <person name="Rivas-Marin E."/>
            <person name="Kohn T."/>
            <person name="Peeters S.H."/>
            <person name="Heuer A."/>
            <person name="Rast P."/>
            <person name="Oberbeckmann S."/>
            <person name="Bunk B."/>
            <person name="Jeske O."/>
            <person name="Meyerdierks A."/>
            <person name="Storesund J.E."/>
            <person name="Kallscheuer N."/>
            <person name="Luecker S."/>
            <person name="Lage O.M."/>
            <person name="Pohl T."/>
            <person name="Merkel B.J."/>
            <person name="Hornburger P."/>
            <person name="Mueller R.-W."/>
            <person name="Bruemmer F."/>
            <person name="Labrenz M."/>
            <person name="Spormann A.M."/>
            <person name="Op den Camp H."/>
            <person name="Overmann J."/>
            <person name="Amann R."/>
            <person name="Jetten M.S.M."/>
            <person name="Mascher T."/>
            <person name="Medema M.H."/>
            <person name="Devos D.P."/>
            <person name="Kaster A.-K."/>
            <person name="Ovreas L."/>
            <person name="Rohde M."/>
            <person name="Galperin M.Y."/>
            <person name="Jogler C."/>
        </authorList>
    </citation>
    <scope>NUCLEOTIDE SEQUENCE [LARGE SCALE GENOMIC DNA]</scope>
    <source>
        <strain evidence="13 14">EC9</strain>
    </source>
</reference>
<dbReference type="PIRSF" id="PIRSF006205">
    <property type="entry name" value="Dxp_reductismrs"/>
    <property type="match status" value="1"/>
</dbReference>
<feature type="binding site" evidence="9">
    <location>
        <position position="149"/>
    </location>
    <ligand>
        <name>1-deoxy-D-xylulose 5-phosphate</name>
        <dbReference type="ChEBI" id="CHEBI:57792"/>
    </ligand>
</feature>
<feature type="domain" description="1-deoxy-D-xylulose 5-phosphate reductoisomerase C-terminal" evidence="11">
    <location>
        <begin position="144"/>
        <end position="233"/>
    </location>
</feature>
<evidence type="ECO:0000256" key="6">
    <source>
        <dbReference type="ARBA" id="ARBA00023211"/>
    </source>
</evidence>
<dbReference type="PANTHER" id="PTHR30525">
    <property type="entry name" value="1-DEOXY-D-XYLULOSE 5-PHOSPHATE REDUCTOISOMERASE"/>
    <property type="match status" value="1"/>
</dbReference>
<dbReference type="OrthoDB" id="9806546at2"/>
<feature type="binding site" evidence="9">
    <location>
        <position position="150"/>
    </location>
    <ligand>
        <name>Mn(2+)</name>
        <dbReference type="ChEBI" id="CHEBI:29035"/>
    </ligand>
</feature>
<comment type="cofactor">
    <cofactor evidence="9">
        <name>Mg(2+)</name>
        <dbReference type="ChEBI" id="CHEBI:18420"/>
    </cofactor>
    <cofactor evidence="9">
        <name>Mn(2+)</name>
        <dbReference type="ChEBI" id="CHEBI:29035"/>
    </cofactor>
</comment>
<dbReference type="Gene3D" id="1.10.1740.10">
    <property type="match status" value="1"/>
</dbReference>
<accession>A0A517M4W5</accession>
<comment type="pathway">
    <text evidence="1 9">Isoprenoid biosynthesis; isopentenyl diphosphate biosynthesis via DXP pathway; isopentenyl diphosphate from 1-deoxy-D-xylulose 5-phosphate: step 1/6.</text>
</comment>
<feature type="domain" description="DXP reductoisomerase C-terminal" evidence="12">
    <location>
        <begin position="265"/>
        <end position="381"/>
    </location>
</feature>
<evidence type="ECO:0000256" key="7">
    <source>
        <dbReference type="ARBA" id="ARBA00023229"/>
    </source>
</evidence>
<gene>
    <name evidence="9 13" type="primary">dxr</name>
    <name evidence="13" type="ORF">EC9_41110</name>
</gene>
<dbReference type="NCBIfam" id="TIGR00243">
    <property type="entry name" value="Dxr"/>
    <property type="match status" value="1"/>
</dbReference>
<dbReference type="InterPro" id="IPR013512">
    <property type="entry name" value="DXP_reductoisomerase_N"/>
</dbReference>
<dbReference type="GO" id="GO:0070402">
    <property type="term" value="F:NADPH binding"/>
    <property type="evidence" value="ECO:0007669"/>
    <property type="project" value="InterPro"/>
</dbReference>
<evidence type="ECO:0000259" key="12">
    <source>
        <dbReference type="Pfam" id="PF13288"/>
    </source>
</evidence>
<dbReference type="GO" id="GO:0016853">
    <property type="term" value="F:isomerase activity"/>
    <property type="evidence" value="ECO:0007669"/>
    <property type="project" value="UniProtKB-KW"/>
</dbReference>
<evidence type="ECO:0000256" key="5">
    <source>
        <dbReference type="ARBA" id="ARBA00023002"/>
    </source>
</evidence>
<keyword evidence="6 9" id="KW-0464">Manganese</keyword>
<feature type="binding site" evidence="9">
    <location>
        <position position="225"/>
    </location>
    <ligand>
        <name>1-deoxy-D-xylulose 5-phosphate</name>
        <dbReference type="ChEBI" id="CHEBI:57792"/>
    </ligand>
</feature>
<feature type="binding site" evidence="9">
    <location>
        <position position="225"/>
    </location>
    <ligand>
        <name>Mn(2+)</name>
        <dbReference type="ChEBI" id="CHEBI:29035"/>
    </ligand>
</feature>
<feature type="binding site" evidence="9">
    <location>
        <position position="124"/>
    </location>
    <ligand>
        <name>1-deoxy-D-xylulose 5-phosphate</name>
        <dbReference type="ChEBI" id="CHEBI:57792"/>
    </ligand>
</feature>
<dbReference type="GO" id="GO:0030604">
    <property type="term" value="F:1-deoxy-D-xylulose-5-phosphate reductoisomerase activity"/>
    <property type="evidence" value="ECO:0007669"/>
    <property type="project" value="UniProtKB-UniRule"/>
</dbReference>
<feature type="binding site" evidence="9">
    <location>
        <position position="16"/>
    </location>
    <ligand>
        <name>NADPH</name>
        <dbReference type="ChEBI" id="CHEBI:57783"/>
    </ligand>
</feature>
<sequence>MAVSTRNVAILGATGSIGRATLDVVRSLGDPWAVWGVSGHSRVDELGQIARQDTPAVAALTSDADPKSLDLPRGTRLLTGPDALVEMAVAPEVDVVMAAIVGRAGLESTLAALEAGKRVALANKEALVVGGPLVHAMRKNGGELLPVDSEHSAIFQCMTTGGGTLAEGKKSVRKLILTSSGGPFRTWTTAQMRNASIDDALKHPTWNMGRKISIDSATMMNKGLEVIEARWLFDIPAEKIEVVVHPQSIIHSMVEFEDGSILAQLSPPDMRLPIQYALTYPERMPCIAPPLDRSRAWDLTLEPVDHDRFPALKLAFEVARVGGTAGSVVNAANEQAVALFLDGQIRFTDIVPACRMALENHQHESDPTLQRLLQLDRWARAEVQRWSCGMQA</sequence>
<evidence type="ECO:0000256" key="2">
    <source>
        <dbReference type="ARBA" id="ARBA00006825"/>
    </source>
</evidence>
<keyword evidence="9" id="KW-0460">Magnesium</keyword>
<feature type="binding site" evidence="9">
    <location>
        <position position="209"/>
    </location>
    <ligand>
        <name>NADPH</name>
        <dbReference type="ChEBI" id="CHEBI:57783"/>
    </ligand>
</feature>
<dbReference type="GO" id="GO:0051484">
    <property type="term" value="P:isopentenyl diphosphate biosynthetic process, methylerythritol 4-phosphate pathway involved in terpenoid biosynthetic process"/>
    <property type="evidence" value="ECO:0007669"/>
    <property type="project" value="UniProtKB-ARBA"/>
</dbReference>
<evidence type="ECO:0000313" key="13">
    <source>
        <dbReference type="EMBL" id="QDS89909.1"/>
    </source>
</evidence>
<evidence type="ECO:0000256" key="1">
    <source>
        <dbReference type="ARBA" id="ARBA00005094"/>
    </source>
</evidence>
<evidence type="ECO:0000256" key="3">
    <source>
        <dbReference type="ARBA" id="ARBA00022723"/>
    </source>
</evidence>
<dbReference type="Pfam" id="PF02670">
    <property type="entry name" value="DXP_reductoisom"/>
    <property type="match status" value="1"/>
</dbReference>
<feature type="binding site" evidence="9">
    <location>
        <position position="222"/>
    </location>
    <ligand>
        <name>1-deoxy-D-xylulose 5-phosphate</name>
        <dbReference type="ChEBI" id="CHEBI:57792"/>
    </ligand>
</feature>
<feature type="binding site" evidence="9">
    <location>
        <position position="221"/>
    </location>
    <ligand>
        <name>1-deoxy-D-xylulose 5-phosphate</name>
        <dbReference type="ChEBI" id="CHEBI:57792"/>
    </ligand>
</feature>
<dbReference type="PANTHER" id="PTHR30525:SF0">
    <property type="entry name" value="1-DEOXY-D-XYLULOSE 5-PHOSPHATE REDUCTOISOMERASE, CHLOROPLASTIC"/>
    <property type="match status" value="1"/>
</dbReference>
<keyword evidence="4 9" id="KW-0521">NADP</keyword>
<dbReference type="InterPro" id="IPR036291">
    <property type="entry name" value="NAD(P)-bd_dom_sf"/>
</dbReference>
<feature type="binding site" evidence="9">
    <location>
        <position position="180"/>
    </location>
    <ligand>
        <name>1-deoxy-D-xylulose 5-phosphate</name>
        <dbReference type="ChEBI" id="CHEBI:57792"/>
    </ligand>
</feature>
<feature type="binding site" evidence="9">
    <location>
        <position position="123"/>
    </location>
    <ligand>
        <name>NADPH</name>
        <dbReference type="ChEBI" id="CHEBI:57783"/>
    </ligand>
</feature>
<feature type="binding site" evidence="9">
    <location>
        <position position="125"/>
    </location>
    <ligand>
        <name>NADPH</name>
        <dbReference type="ChEBI" id="CHEBI:57783"/>
    </ligand>
</feature>
<dbReference type="EMBL" id="CP036261">
    <property type="protein sequence ID" value="QDS89909.1"/>
    <property type="molecule type" value="Genomic_DNA"/>
</dbReference>
<feature type="binding site" evidence="9">
    <location>
        <position position="148"/>
    </location>
    <ligand>
        <name>Mn(2+)</name>
        <dbReference type="ChEBI" id="CHEBI:29035"/>
    </ligand>
</feature>
<feature type="binding site" evidence="9">
    <location>
        <position position="17"/>
    </location>
    <ligand>
        <name>NADPH</name>
        <dbReference type="ChEBI" id="CHEBI:57783"/>
    </ligand>
</feature>
<comment type="function">
    <text evidence="9">Catalyzes the NADPH-dependent rearrangement and reduction of 1-deoxy-D-xylulose-5-phosphate (DXP) to 2-C-methyl-D-erythritol 4-phosphate (MEP).</text>
</comment>
<feature type="binding site" evidence="9">
    <location>
        <position position="14"/>
    </location>
    <ligand>
        <name>NADPH</name>
        <dbReference type="ChEBI" id="CHEBI:57783"/>
    </ligand>
</feature>
<dbReference type="InterPro" id="IPR026877">
    <property type="entry name" value="DXPR_C"/>
</dbReference>
<dbReference type="Pfam" id="PF08436">
    <property type="entry name" value="DXP_redisom_C"/>
    <property type="match status" value="1"/>
</dbReference>
<feature type="binding site" evidence="9">
    <location>
        <position position="15"/>
    </location>
    <ligand>
        <name>NADPH</name>
        <dbReference type="ChEBI" id="CHEBI:57783"/>
    </ligand>
</feature>
<dbReference type="InterPro" id="IPR036169">
    <property type="entry name" value="DXPR_C_sf"/>
</dbReference>
<evidence type="ECO:0000259" key="10">
    <source>
        <dbReference type="Pfam" id="PF02670"/>
    </source>
</evidence>
<dbReference type="FunFam" id="3.40.50.720:FF:000045">
    <property type="entry name" value="1-deoxy-D-xylulose 5-phosphate reductoisomerase"/>
    <property type="match status" value="1"/>
</dbReference>
<dbReference type="RefSeq" id="WP_145347842.1">
    <property type="nucleotide sequence ID" value="NZ_CP036261.1"/>
</dbReference>
<evidence type="ECO:0000256" key="9">
    <source>
        <dbReference type="HAMAP-Rule" id="MF_00183"/>
    </source>
</evidence>
<feature type="binding site" evidence="9">
    <location>
        <position position="150"/>
    </location>
    <ligand>
        <name>1-deoxy-D-xylulose 5-phosphate</name>
        <dbReference type="ChEBI" id="CHEBI:57792"/>
    </ligand>
</feature>
<evidence type="ECO:0000256" key="4">
    <source>
        <dbReference type="ARBA" id="ARBA00022857"/>
    </source>
</evidence>
<dbReference type="EC" id="1.1.1.267" evidence="9"/>
<protein>
    <recommendedName>
        <fullName evidence="9">1-deoxy-D-xylulose 5-phosphate reductoisomerase</fullName>
        <shortName evidence="9">DXP reductoisomerase</shortName>
        <ecNumber evidence="9">1.1.1.267</ecNumber>
    </recommendedName>
    <alternativeName>
        <fullName evidence="9">1-deoxyxylulose-5-phosphate reductoisomerase</fullName>
    </alternativeName>
    <alternativeName>
        <fullName evidence="9">2-C-methyl-D-erythritol 4-phosphate synthase</fullName>
    </alternativeName>
</protein>
<dbReference type="Pfam" id="PF13288">
    <property type="entry name" value="DXPR_C"/>
    <property type="match status" value="1"/>
</dbReference>
<evidence type="ECO:0000313" key="14">
    <source>
        <dbReference type="Proteomes" id="UP000319557"/>
    </source>
</evidence>
<organism evidence="13 14">
    <name type="scientific">Rosistilla ulvae</name>
    <dbReference type="NCBI Taxonomy" id="1930277"/>
    <lineage>
        <taxon>Bacteria</taxon>
        <taxon>Pseudomonadati</taxon>
        <taxon>Planctomycetota</taxon>
        <taxon>Planctomycetia</taxon>
        <taxon>Pirellulales</taxon>
        <taxon>Pirellulaceae</taxon>
        <taxon>Rosistilla</taxon>
    </lineage>
</organism>